<dbReference type="SUPFAM" id="SSF57997">
    <property type="entry name" value="Tropomyosin"/>
    <property type="match status" value="1"/>
</dbReference>
<keyword evidence="3" id="KW-1185">Reference proteome</keyword>
<organism evidence="2 3">
    <name type="scientific">Clostridium moniliforme</name>
    <dbReference type="NCBI Taxonomy" id="39489"/>
    <lineage>
        <taxon>Bacteria</taxon>
        <taxon>Bacillati</taxon>
        <taxon>Bacillota</taxon>
        <taxon>Clostridia</taxon>
        <taxon>Eubacteriales</taxon>
        <taxon>Clostridiaceae</taxon>
        <taxon>Clostridium</taxon>
    </lineage>
</organism>
<proteinExistence type="predicted"/>
<evidence type="ECO:0000313" key="3">
    <source>
        <dbReference type="Proteomes" id="UP000783390"/>
    </source>
</evidence>
<feature type="coiled-coil region" evidence="1">
    <location>
        <begin position="87"/>
        <end position="177"/>
    </location>
</feature>
<dbReference type="EMBL" id="JAGGJZ010000003">
    <property type="protein sequence ID" value="MBP1889810.1"/>
    <property type="molecule type" value="Genomic_DNA"/>
</dbReference>
<sequence length="1080" mass="119684">MSNNTEKRITAKMVLDDSGYSSTLKGINAELKNNQSALRATQSGLEAFGKTTENVSRVQENLQKQMDLQTKKVELYKSSINKANSTLEKSISERSKLKTAIEQEQAKLDSLKRTYGENNDAVRNSEKKLQDLQEQYDKTDRSIENNAKRIQNYETNLNKAQDQVNKTKSSIDKFNKSLENVDGFKSTKKRLEETSERFTKFGEKAEGLGNKLTFGVTMPIGMATAASFKLASDLNENVNKTDVVFKNNADTVKSWSKTSLQSMGMCQSSALEMASKFGDMSVSMGLNAKQTVKYSEGLTQLAADMASFKNISIERADEALTGVYTGETEALKSLGIVMTQTNLQRFAESKGIHKKIQDMSQAEQVQLRYNYVMSVTKDAQGDFARTSDQAANAGRTFKESTKELGATIGTDLLPKFTPYINQANEIIKSLAGMDQGTRDLIIKTGMAAMAVGPVVSGVGKLSKGIGGIIKVGSKAGEVLGLFSTASKVAGIAAEVTTVAAGGLGASLAGIALPVVGVVAGLGAVGFAAYKASEKLNESATPAVDLFADKTVDATKRIKNGNQEVQAVVGRTTVKISEATKKAVKSYLDLDKKASNSLMDLRMNSDKFTKDAKNKIIKNFTDMSKRTSKLSKEQRQKMTLDFKKLVSDTGNLSKKNKAEIIKQYTAMVNGTKKLSKKQKLQLIKDFTDTLNKSTAITKQQSKALQKLYKDMGDKIKLGIKKKQSEQLKDLQDYFGKSNALTVKEEADILKKTKDSWDKKRDTVDKMQEKINKIISKASEEHRQITDKEAKEIGDIQKKMKESAIKTLSDNEVQSKVILERMKSYDGNITAQQASEHIKELNRLRDGSVKAANDEYNKRIAEVIRMRDESKTITADQAEKLIKEAEKQRDGTIKAAEATRKESVDKILSMNKDIGQDVDTTTGNVLSAWQKFANWWDKWFPQPKTLSVEETGNSPNMFARRQYGHNWTGNSWFKGGYTTLHERGYELYDLPEGTRIYNHDSSEAMVKATAEKTAEIVAENILNGINLNIPNNNIPNITIKSDLHIGNLNEGKKEDLERMLDKRDKEVINKVIKVITENMSVR</sequence>
<evidence type="ECO:0000313" key="2">
    <source>
        <dbReference type="EMBL" id="MBP1889810.1"/>
    </source>
</evidence>
<dbReference type="RefSeq" id="WP_209796705.1">
    <property type="nucleotide sequence ID" value="NZ_JAGGJZ010000003.1"/>
</dbReference>
<evidence type="ECO:0000256" key="1">
    <source>
        <dbReference type="SAM" id="Coils"/>
    </source>
</evidence>
<dbReference type="Proteomes" id="UP000783390">
    <property type="component" value="Unassembled WGS sequence"/>
</dbReference>
<comment type="caution">
    <text evidence="2">The sequence shown here is derived from an EMBL/GenBank/DDBJ whole genome shotgun (WGS) entry which is preliminary data.</text>
</comment>
<accession>A0ABS4F0Q3</accession>
<keyword evidence="1" id="KW-0175">Coiled coil</keyword>
<gene>
    <name evidence="2" type="ORF">J2Z53_001393</name>
</gene>
<dbReference type="Gene3D" id="1.10.287.2610">
    <property type="match status" value="1"/>
</dbReference>
<feature type="coiled-coil region" evidence="1">
    <location>
        <begin position="873"/>
        <end position="900"/>
    </location>
</feature>
<name>A0ABS4F0Q3_9CLOT</name>
<reference evidence="2 3" key="1">
    <citation type="submission" date="2021-03" db="EMBL/GenBank/DDBJ databases">
        <title>Genomic Encyclopedia of Type Strains, Phase IV (KMG-IV): sequencing the most valuable type-strain genomes for metagenomic binning, comparative biology and taxonomic classification.</title>
        <authorList>
            <person name="Goeker M."/>
        </authorList>
    </citation>
    <scope>NUCLEOTIDE SEQUENCE [LARGE SCALE GENOMIC DNA]</scope>
    <source>
        <strain evidence="2 3">DSM 3984</strain>
    </source>
</reference>
<protein>
    <submittedName>
        <fullName evidence="2">Phage-related tail protein</fullName>
    </submittedName>
</protein>